<organism evidence="1 2">
    <name type="scientific">Acaulospora morrowiae</name>
    <dbReference type="NCBI Taxonomy" id="94023"/>
    <lineage>
        <taxon>Eukaryota</taxon>
        <taxon>Fungi</taxon>
        <taxon>Fungi incertae sedis</taxon>
        <taxon>Mucoromycota</taxon>
        <taxon>Glomeromycotina</taxon>
        <taxon>Glomeromycetes</taxon>
        <taxon>Diversisporales</taxon>
        <taxon>Acaulosporaceae</taxon>
        <taxon>Acaulospora</taxon>
    </lineage>
</organism>
<gene>
    <name evidence="1" type="ORF">AMORRO_LOCUS16868</name>
</gene>
<evidence type="ECO:0000313" key="2">
    <source>
        <dbReference type="Proteomes" id="UP000789342"/>
    </source>
</evidence>
<proteinExistence type="predicted"/>
<protein>
    <submittedName>
        <fullName evidence="1">4824_t:CDS:1</fullName>
    </submittedName>
</protein>
<dbReference type="AlphaFoldDB" id="A0A9N9JEH2"/>
<keyword evidence="2" id="KW-1185">Reference proteome</keyword>
<evidence type="ECO:0000313" key="1">
    <source>
        <dbReference type="EMBL" id="CAG8775368.1"/>
    </source>
</evidence>
<comment type="caution">
    <text evidence="1">The sequence shown here is derived from an EMBL/GenBank/DDBJ whole genome shotgun (WGS) entry which is preliminary data.</text>
</comment>
<sequence>SVLTPPTPYQVTLSATRSTLQQAPAPADPLTQQQASTLVVSTATPSTTQVLVSITTFPLTSQQVPAPVEVFSLTLQQVQQVPAPAAQEIIPATTSLLDFQQNQFDFIQGNTVRFNSTQTLEAPNFAEILFNGNDI</sequence>
<dbReference type="EMBL" id="CAJVPV010049010">
    <property type="protein sequence ID" value="CAG8775368.1"/>
    <property type="molecule type" value="Genomic_DNA"/>
</dbReference>
<accession>A0A9N9JEH2</accession>
<name>A0A9N9JEH2_9GLOM</name>
<reference evidence="1" key="1">
    <citation type="submission" date="2021-06" db="EMBL/GenBank/DDBJ databases">
        <authorList>
            <person name="Kallberg Y."/>
            <person name="Tangrot J."/>
            <person name="Rosling A."/>
        </authorList>
    </citation>
    <scope>NUCLEOTIDE SEQUENCE</scope>
    <source>
        <strain evidence="1">CL551</strain>
    </source>
</reference>
<dbReference type="Proteomes" id="UP000789342">
    <property type="component" value="Unassembled WGS sequence"/>
</dbReference>
<feature type="non-terminal residue" evidence="1">
    <location>
        <position position="1"/>
    </location>
</feature>